<keyword evidence="9" id="KW-0735">Signal-anchor</keyword>
<dbReference type="Pfam" id="PF03071">
    <property type="entry name" value="GNT-I"/>
    <property type="match status" value="1"/>
</dbReference>
<accession>A0ABP0IKU9</accession>
<evidence type="ECO:0000256" key="12">
    <source>
        <dbReference type="ARBA" id="ARBA00023136"/>
    </source>
</evidence>
<dbReference type="InterPro" id="IPR029044">
    <property type="entry name" value="Nucleotide-diphossugar_trans"/>
</dbReference>
<comment type="similarity">
    <text evidence="4">Belongs to the glycosyltransferase 13 family.</text>
</comment>
<dbReference type="InterPro" id="IPR004139">
    <property type="entry name" value="Glyco_trans_13"/>
</dbReference>
<name>A0ABP0IKU9_9DINO</name>
<reference evidence="18 19" key="1">
    <citation type="submission" date="2024-02" db="EMBL/GenBank/DDBJ databases">
        <authorList>
            <person name="Chen Y."/>
            <person name="Shah S."/>
            <person name="Dougan E. K."/>
            <person name="Thang M."/>
            <person name="Chan C."/>
        </authorList>
    </citation>
    <scope>NUCLEOTIDE SEQUENCE [LARGE SCALE GENOMIC DNA]</scope>
</reference>
<dbReference type="Proteomes" id="UP001642484">
    <property type="component" value="Unassembled WGS sequence"/>
</dbReference>
<evidence type="ECO:0000256" key="7">
    <source>
        <dbReference type="ARBA" id="ARBA00022692"/>
    </source>
</evidence>
<evidence type="ECO:0000256" key="17">
    <source>
        <dbReference type="SAM" id="MobiDB-lite"/>
    </source>
</evidence>
<evidence type="ECO:0000256" key="8">
    <source>
        <dbReference type="ARBA" id="ARBA00022723"/>
    </source>
</evidence>
<dbReference type="PANTHER" id="PTHR10468">
    <property type="entry name" value="PROTEIN O-LINKED-MANNOSE BETA-1,2-N-ACETYLGLUCOSAMINYLTRANSFERASE 1/ALPHA-1,3-MANNOSYL-GLYCOPROTEIN 2-BETA-N-ACETYLGLUCOSAMINYLTRANSFERASE"/>
    <property type="match status" value="1"/>
</dbReference>
<dbReference type="Gene3D" id="3.90.550.10">
    <property type="entry name" value="Spore Coat Polysaccharide Biosynthesis Protein SpsA, Chain A"/>
    <property type="match status" value="1"/>
</dbReference>
<keyword evidence="10" id="KW-1133">Transmembrane helix</keyword>
<dbReference type="PANTHER" id="PTHR10468:SF6">
    <property type="entry name" value="GLCNAC TRANSFERASE"/>
    <property type="match status" value="1"/>
</dbReference>
<evidence type="ECO:0000256" key="13">
    <source>
        <dbReference type="ARBA" id="ARBA00023211"/>
    </source>
</evidence>
<evidence type="ECO:0000313" key="18">
    <source>
        <dbReference type="EMBL" id="CAK9001973.1"/>
    </source>
</evidence>
<keyword evidence="12" id="KW-0472">Membrane</keyword>
<evidence type="ECO:0000256" key="9">
    <source>
        <dbReference type="ARBA" id="ARBA00022968"/>
    </source>
</evidence>
<evidence type="ECO:0000256" key="16">
    <source>
        <dbReference type="ARBA" id="ARBA00049421"/>
    </source>
</evidence>
<dbReference type="InterPro" id="IPR052261">
    <property type="entry name" value="Glycosyltransferase_13"/>
</dbReference>
<keyword evidence="6" id="KW-0808">Transferase</keyword>
<evidence type="ECO:0000256" key="11">
    <source>
        <dbReference type="ARBA" id="ARBA00023034"/>
    </source>
</evidence>
<dbReference type="EC" id="2.4.1.101" evidence="14"/>
<gene>
    <name evidence="18" type="ORF">CCMP2556_LOCUS6679</name>
</gene>
<evidence type="ECO:0000313" key="19">
    <source>
        <dbReference type="Proteomes" id="UP001642484"/>
    </source>
</evidence>
<dbReference type="SUPFAM" id="SSF53448">
    <property type="entry name" value="Nucleotide-diphospho-sugar transferases"/>
    <property type="match status" value="1"/>
</dbReference>
<comment type="catalytic activity">
    <reaction evidence="16">
        <text>N(4)-(alpha-D-Man-(1-&gt;3)-[alpha-D-Man-(1-&gt;3)-[alpha-D-Man-(1-&gt;6)]-alpha-D-Man-(1-&gt;6)]-beta-D-Man-(1-&gt;4)-beta-D-GlcNAc-(1-&gt;4)-beta-D-GlcNAc)-L-asparaginyl-[protein] (N-glucan mannose isomer 5A1,2) + UDP-N-acetyl-alpha-D-glucosamine = N(4)-{beta-D-GlcNAc-(1-&gt;2)-alpha-D-Man-(1-&gt;3)-[alpha-D-Man-(1-&gt;3)-[alpha-D-Man-(1-&gt;6)]-alpha-D-Man-(1-&gt;6)]-beta-D-Man-(1-&gt;4)-beta-D-GlcNAc-(1-&gt;4)-beta-D-GlcNAc}-L-asparaginyl-[protein] + UDP + H(+)</text>
        <dbReference type="Rhea" id="RHEA:11456"/>
        <dbReference type="Rhea" id="RHEA-COMP:14367"/>
        <dbReference type="Rhea" id="RHEA-COMP:14368"/>
        <dbReference type="ChEBI" id="CHEBI:15378"/>
        <dbReference type="ChEBI" id="CHEBI:57705"/>
        <dbReference type="ChEBI" id="CHEBI:58223"/>
        <dbReference type="ChEBI" id="CHEBI:59087"/>
        <dbReference type="ChEBI" id="CHEBI:60625"/>
        <dbReference type="EC" id="2.4.1.101"/>
    </reaction>
</comment>
<evidence type="ECO:0000256" key="3">
    <source>
        <dbReference type="ARBA" id="ARBA00004922"/>
    </source>
</evidence>
<proteinExistence type="inferred from homology"/>
<evidence type="ECO:0000256" key="2">
    <source>
        <dbReference type="ARBA" id="ARBA00004323"/>
    </source>
</evidence>
<comment type="cofactor">
    <cofactor evidence="1">
        <name>Mn(2+)</name>
        <dbReference type="ChEBI" id="CHEBI:29035"/>
    </cofactor>
</comment>
<sequence length="764" mass="85757">MRGSLCHLHRLHDSTSQETRESQRRSRLLSVYPAENRYHSSCCSKFCGLHCHCLPGSWCSRRGPHQDCLGKQYPQLQCAFCRVEGYFRQLWRQPPFDEEFSDIDFSRLYDRPEHSGPVPGPSQQHSSTGKDLEAMTERTTKAPTPELRSTDATEFVPPASRACPICGNKLQGPMPTSLRGPTQSCTWKELQDVFLSDLVGTGPSRLSDMKDFCIEFGPSCGGVTCSFSPRGIEEAMCTARASHAPKKSPTKEVSFVKECKLEASNCDEETAEWKAPNPFAKDLHGTAIVILAHNRENELRSCLGSLLAMPEASLFRLHVSLDDPAAFTMMEGCAKRVAAAHNMDVEIWKASARVADPEVHNQEVIKWFGMNTGKIAHHYWVAFERAFMDKKFEAAVFVEEDLVFSPDFLALFRSTAGLLEQDPSLWCISGWNDFGFKGTASDPCRLLRTTYFPGLGFLLTRKAWLQIREEWPIAPTMGWDYWMRVAFRTFDKECIIPEVSRTHHAAAKGSSVTSAKQLRLFEAMAFADIPSSCVVAEPCNHFGNVSYLLSQEYEAWLRETIADAPKISVVELKQKVPHKVGTQMPSLLHVVPFLREEFNGLAEAAGLLPRNTKGSIPADLRSEHYGVMAGKLVNQRIPLLLVDKRSSRGYLHREDQLRLDPGYEVVAGARGLSCDEVCKLRGSSCDKMQLFFLNDCNLLRKHFPCEAGCAHQVGKELPVYVPDEFQPTYRQCLLTFISPMNCEAKHSSTSRLCACRLIRTTTTL</sequence>
<organism evidence="18 19">
    <name type="scientific">Durusdinium trenchii</name>
    <dbReference type="NCBI Taxonomy" id="1381693"/>
    <lineage>
        <taxon>Eukaryota</taxon>
        <taxon>Sar</taxon>
        <taxon>Alveolata</taxon>
        <taxon>Dinophyceae</taxon>
        <taxon>Suessiales</taxon>
        <taxon>Symbiodiniaceae</taxon>
        <taxon>Durusdinium</taxon>
    </lineage>
</organism>
<evidence type="ECO:0000256" key="14">
    <source>
        <dbReference type="ARBA" id="ARBA00038949"/>
    </source>
</evidence>
<evidence type="ECO:0000256" key="10">
    <source>
        <dbReference type="ARBA" id="ARBA00022989"/>
    </source>
</evidence>
<feature type="region of interest" description="Disordered" evidence="17">
    <location>
        <begin position="111"/>
        <end position="134"/>
    </location>
</feature>
<comment type="subcellular location">
    <subcellularLocation>
        <location evidence="2">Golgi apparatus membrane</location>
        <topology evidence="2">Single-pass type II membrane protein</topology>
    </subcellularLocation>
</comment>
<keyword evidence="8" id="KW-0479">Metal-binding</keyword>
<comment type="caution">
    <text evidence="18">The sequence shown here is derived from an EMBL/GenBank/DDBJ whole genome shotgun (WGS) entry which is preliminary data.</text>
</comment>
<protein>
    <recommendedName>
        <fullName evidence="14">alpha-1,3-mannosyl-glycoprotein 2-beta-N-acetylglucosaminyltransferase</fullName>
        <ecNumber evidence="14">2.4.1.101</ecNumber>
    </recommendedName>
    <alternativeName>
        <fullName evidence="15">N-glycosyl-oligosaccharide-glycoprotein N-acetylglucosaminyltransferase I</fullName>
    </alternativeName>
</protein>
<evidence type="ECO:0000256" key="15">
    <source>
        <dbReference type="ARBA" id="ARBA00041712"/>
    </source>
</evidence>
<evidence type="ECO:0000256" key="4">
    <source>
        <dbReference type="ARBA" id="ARBA00006492"/>
    </source>
</evidence>
<keyword evidence="5" id="KW-0328">Glycosyltransferase</keyword>
<keyword evidence="7" id="KW-0812">Transmembrane</keyword>
<keyword evidence="13" id="KW-0464">Manganese</keyword>
<evidence type="ECO:0000256" key="5">
    <source>
        <dbReference type="ARBA" id="ARBA00022676"/>
    </source>
</evidence>
<keyword evidence="11" id="KW-0333">Golgi apparatus</keyword>
<keyword evidence="19" id="KW-1185">Reference proteome</keyword>
<comment type="pathway">
    <text evidence="3">Protein modification; protein glycosylation.</text>
</comment>
<dbReference type="EMBL" id="CAXAMN010002903">
    <property type="protein sequence ID" value="CAK9001973.1"/>
    <property type="molecule type" value="Genomic_DNA"/>
</dbReference>
<evidence type="ECO:0000256" key="6">
    <source>
        <dbReference type="ARBA" id="ARBA00022679"/>
    </source>
</evidence>
<evidence type="ECO:0000256" key="1">
    <source>
        <dbReference type="ARBA" id="ARBA00001936"/>
    </source>
</evidence>